<gene>
    <name evidence="11" type="ORF">CDL12_24220</name>
</gene>
<dbReference type="EC" id="2.3.2.31" evidence="3"/>
<dbReference type="FunFam" id="3.30.40.10:FF:000230">
    <property type="entry name" value="RBR-type E3 ubiquitin transferase"/>
    <property type="match status" value="1"/>
</dbReference>
<dbReference type="GO" id="GO:0008270">
    <property type="term" value="F:zinc ion binding"/>
    <property type="evidence" value="ECO:0007669"/>
    <property type="project" value="UniProtKB-KW"/>
</dbReference>
<dbReference type="UniPathway" id="UPA00143"/>
<keyword evidence="8" id="KW-0833">Ubl conjugation pathway</keyword>
<keyword evidence="9" id="KW-0862">Zinc</keyword>
<comment type="catalytic activity">
    <reaction evidence="1">
        <text>[E2 ubiquitin-conjugating enzyme]-S-ubiquitinyl-L-cysteine + [acceptor protein]-L-lysine = [E2 ubiquitin-conjugating enzyme]-L-cysteine + [acceptor protein]-N(6)-ubiquitinyl-L-lysine.</text>
        <dbReference type="EC" id="2.3.2.31"/>
    </reaction>
</comment>
<dbReference type="InterPro" id="IPR013083">
    <property type="entry name" value="Znf_RING/FYVE/PHD"/>
</dbReference>
<evidence type="ECO:0000256" key="6">
    <source>
        <dbReference type="ARBA" id="ARBA00022737"/>
    </source>
</evidence>
<evidence type="ECO:0000256" key="9">
    <source>
        <dbReference type="ARBA" id="ARBA00022833"/>
    </source>
</evidence>
<dbReference type="GO" id="GO:0061630">
    <property type="term" value="F:ubiquitin protein ligase activity"/>
    <property type="evidence" value="ECO:0007669"/>
    <property type="project" value="UniProtKB-EC"/>
</dbReference>
<protein>
    <recommendedName>
        <fullName evidence="3">RBR-type E3 ubiquitin transferase</fullName>
        <ecNumber evidence="3">2.3.2.31</ecNumber>
    </recommendedName>
</protein>
<evidence type="ECO:0000256" key="2">
    <source>
        <dbReference type="ARBA" id="ARBA00001947"/>
    </source>
</evidence>
<proteinExistence type="predicted"/>
<evidence type="ECO:0000256" key="4">
    <source>
        <dbReference type="ARBA" id="ARBA00022679"/>
    </source>
</evidence>
<dbReference type="GO" id="GO:0016567">
    <property type="term" value="P:protein ubiquitination"/>
    <property type="evidence" value="ECO:0007669"/>
    <property type="project" value="UniProtKB-UniPathway"/>
</dbReference>
<comment type="cofactor">
    <cofactor evidence="2">
        <name>Zn(2+)</name>
        <dbReference type="ChEBI" id="CHEBI:29105"/>
    </cofactor>
</comment>
<comment type="caution">
    <text evidence="11">The sequence shown here is derived from an EMBL/GenBank/DDBJ whole genome shotgun (WGS) entry which is preliminary data.</text>
</comment>
<dbReference type="Gene3D" id="3.30.40.10">
    <property type="entry name" value="Zinc/RING finger domain, C3HC4 (zinc finger)"/>
    <property type="match status" value="1"/>
</dbReference>
<keyword evidence="7" id="KW-0863">Zinc-finger</keyword>
<dbReference type="PROSITE" id="PS51873">
    <property type="entry name" value="TRIAD"/>
    <property type="match status" value="1"/>
</dbReference>
<dbReference type="OrthoDB" id="9977870at2759"/>
<sequence length="261" mass="30212">MVHHYQYGLYFVFLERIESNDSFVDSEIALRGRRILNMVYVIGYLHSSLCVYSVVLPINEVDCRDASICCLNGMTTAFIVSMFWKANMLSLKGIQKRRKIETCGICFEHIRVYRMFQILGCLHSYYFSCMSKHAQYKLLEGVLPNCPHENCMSTLKLDTCKRFLSPKLVNMMSQRFKEAFIPAEDKIYCPNPRCSVLFPKKELQGYEGSSRGATKCPNCSDIFCIKCKVPWHDNMTCSAYRRKNPHASIEERELHSLATRA</sequence>
<evidence type="ECO:0000256" key="7">
    <source>
        <dbReference type="ARBA" id="ARBA00022771"/>
    </source>
</evidence>
<keyword evidence="5" id="KW-0479">Metal-binding</keyword>
<organism evidence="11 12">
    <name type="scientific">Handroanthus impetiginosus</name>
    <dbReference type="NCBI Taxonomy" id="429701"/>
    <lineage>
        <taxon>Eukaryota</taxon>
        <taxon>Viridiplantae</taxon>
        <taxon>Streptophyta</taxon>
        <taxon>Embryophyta</taxon>
        <taxon>Tracheophyta</taxon>
        <taxon>Spermatophyta</taxon>
        <taxon>Magnoliopsida</taxon>
        <taxon>eudicotyledons</taxon>
        <taxon>Gunneridae</taxon>
        <taxon>Pentapetalae</taxon>
        <taxon>asterids</taxon>
        <taxon>lamiids</taxon>
        <taxon>Lamiales</taxon>
        <taxon>Bignoniaceae</taxon>
        <taxon>Crescentiina</taxon>
        <taxon>Tabebuia alliance</taxon>
        <taxon>Handroanthus</taxon>
    </lineage>
</organism>
<dbReference type="SMART" id="SM00647">
    <property type="entry name" value="IBR"/>
    <property type="match status" value="1"/>
</dbReference>
<evidence type="ECO:0000313" key="11">
    <source>
        <dbReference type="EMBL" id="PIN03254.1"/>
    </source>
</evidence>
<dbReference type="EMBL" id="NKXS01005576">
    <property type="protein sequence ID" value="PIN03254.1"/>
    <property type="molecule type" value="Genomic_DNA"/>
</dbReference>
<dbReference type="CDD" id="cd22582">
    <property type="entry name" value="BRcat_RBR_unk"/>
    <property type="match status" value="1"/>
</dbReference>
<dbReference type="SUPFAM" id="SSF57850">
    <property type="entry name" value="RING/U-box"/>
    <property type="match status" value="2"/>
</dbReference>
<evidence type="ECO:0000313" key="12">
    <source>
        <dbReference type="Proteomes" id="UP000231279"/>
    </source>
</evidence>
<name>A0A2G9GD85_9LAMI</name>
<keyword evidence="6" id="KW-0677">Repeat</keyword>
<evidence type="ECO:0000256" key="1">
    <source>
        <dbReference type="ARBA" id="ARBA00001798"/>
    </source>
</evidence>
<dbReference type="STRING" id="429701.A0A2G9GD85"/>
<dbReference type="PANTHER" id="PTHR11685">
    <property type="entry name" value="RBR FAMILY RING FINGER AND IBR DOMAIN-CONTAINING"/>
    <property type="match status" value="1"/>
</dbReference>
<keyword evidence="4" id="KW-0808">Transferase</keyword>
<dbReference type="InterPro" id="IPR002867">
    <property type="entry name" value="IBR_dom"/>
</dbReference>
<reference evidence="12" key="1">
    <citation type="journal article" date="2018" name="Gigascience">
        <title>Genome assembly of the Pink Ipe (Handroanthus impetiginosus, Bignoniaceae), a highly valued, ecologically keystone Neotropical timber forest tree.</title>
        <authorList>
            <person name="Silva-Junior O.B."/>
            <person name="Grattapaglia D."/>
            <person name="Novaes E."/>
            <person name="Collevatti R.G."/>
        </authorList>
    </citation>
    <scope>NUCLEOTIDE SEQUENCE [LARGE SCALE GENOMIC DNA]</scope>
    <source>
        <strain evidence="12">cv. UFG-1</strain>
    </source>
</reference>
<keyword evidence="12" id="KW-1185">Reference proteome</keyword>
<dbReference type="InterPro" id="IPR044066">
    <property type="entry name" value="TRIAD_supradom"/>
</dbReference>
<evidence type="ECO:0000259" key="10">
    <source>
        <dbReference type="PROSITE" id="PS51873"/>
    </source>
</evidence>
<evidence type="ECO:0000256" key="8">
    <source>
        <dbReference type="ARBA" id="ARBA00022786"/>
    </source>
</evidence>
<evidence type="ECO:0000256" key="3">
    <source>
        <dbReference type="ARBA" id="ARBA00012251"/>
    </source>
</evidence>
<feature type="domain" description="RING-type" evidence="10">
    <location>
        <begin position="99"/>
        <end position="261"/>
    </location>
</feature>
<dbReference type="InterPro" id="IPR031127">
    <property type="entry name" value="E3_UB_ligase_RBR"/>
</dbReference>
<dbReference type="AlphaFoldDB" id="A0A2G9GD85"/>
<evidence type="ECO:0000256" key="5">
    <source>
        <dbReference type="ARBA" id="ARBA00022723"/>
    </source>
</evidence>
<dbReference type="Proteomes" id="UP000231279">
    <property type="component" value="Unassembled WGS sequence"/>
</dbReference>
<dbReference type="Pfam" id="PF01485">
    <property type="entry name" value="IBR"/>
    <property type="match status" value="1"/>
</dbReference>
<accession>A0A2G9GD85</accession>